<comment type="catalytic activity">
    <reaction evidence="11 13">
        <text>N(6)-biotinyl-L-lysyl-[protein] + hydrogencarbonate + ATP = N(6)-carboxybiotinyl-L-lysyl-[protein] + ADP + phosphate + H(+)</text>
        <dbReference type="Rhea" id="RHEA:13501"/>
        <dbReference type="Rhea" id="RHEA-COMP:10505"/>
        <dbReference type="Rhea" id="RHEA-COMP:10506"/>
        <dbReference type="ChEBI" id="CHEBI:15378"/>
        <dbReference type="ChEBI" id="CHEBI:17544"/>
        <dbReference type="ChEBI" id="CHEBI:30616"/>
        <dbReference type="ChEBI" id="CHEBI:43474"/>
        <dbReference type="ChEBI" id="CHEBI:83144"/>
        <dbReference type="ChEBI" id="CHEBI:83145"/>
        <dbReference type="ChEBI" id="CHEBI:456216"/>
        <dbReference type="EC" id="6.3.4.14"/>
    </reaction>
</comment>
<evidence type="ECO:0000256" key="11">
    <source>
        <dbReference type="ARBA" id="ARBA00048600"/>
    </source>
</evidence>
<comment type="function">
    <text evidence="1 13">This protein is a component of the acetyl coenzyme A carboxylase complex; first, biotin carboxylase catalyzes the carboxylation of the carrier protein and then the transcarboxylase transfers the carboxyl group to form malonyl-CoA.</text>
</comment>
<name>A0A2H5X9T4_9BACT</name>
<organism evidence="16 17">
    <name type="scientific">Candidatus Fervidibacter japonicus</name>
    <dbReference type="NCBI Taxonomy" id="2035412"/>
    <lineage>
        <taxon>Bacteria</taxon>
        <taxon>Candidatus Fervidibacterota</taxon>
        <taxon>Candidatus Fervidibacter</taxon>
    </lineage>
</organism>
<dbReference type="EC" id="6.3.4.14" evidence="4 13"/>
<dbReference type="GO" id="GO:0004075">
    <property type="term" value="F:biotin carboxylase activity"/>
    <property type="evidence" value="ECO:0007669"/>
    <property type="project" value="UniProtKB-EC"/>
</dbReference>
<dbReference type="InterPro" id="IPR016185">
    <property type="entry name" value="PreATP-grasp_dom_sf"/>
</dbReference>
<feature type="domain" description="Biotin carboxylation" evidence="15">
    <location>
        <begin position="1"/>
        <end position="444"/>
    </location>
</feature>
<keyword evidence="13" id="KW-0443">Lipid metabolism</keyword>
<comment type="pathway">
    <text evidence="2 13">Lipid metabolism; malonyl-CoA biosynthesis; malonyl-CoA from acetyl-CoA: step 1/1.</text>
</comment>
<dbReference type="Pfam" id="PF02786">
    <property type="entry name" value="CPSase_L_D2"/>
    <property type="match status" value="1"/>
</dbReference>
<dbReference type="PROSITE" id="PS50979">
    <property type="entry name" value="BC"/>
    <property type="match status" value="1"/>
</dbReference>
<evidence type="ECO:0000256" key="6">
    <source>
        <dbReference type="ARBA" id="ARBA00022723"/>
    </source>
</evidence>
<dbReference type="InterPro" id="IPR011761">
    <property type="entry name" value="ATP-grasp"/>
</dbReference>
<evidence type="ECO:0000256" key="2">
    <source>
        <dbReference type="ARBA" id="ARBA00004956"/>
    </source>
</evidence>
<dbReference type="PANTHER" id="PTHR48095">
    <property type="entry name" value="PYRUVATE CARBOXYLASE SUBUNIT A"/>
    <property type="match status" value="1"/>
</dbReference>
<dbReference type="SUPFAM" id="SSF51246">
    <property type="entry name" value="Rudiment single hybrid motif"/>
    <property type="match status" value="1"/>
</dbReference>
<evidence type="ECO:0000256" key="1">
    <source>
        <dbReference type="ARBA" id="ARBA00003761"/>
    </source>
</evidence>
<comment type="subunit">
    <text evidence="3 13">Acetyl-CoA carboxylase is a heterohexamer of biotin carboxyl carrier protein, biotin carboxylase and the two subunits of carboxyl transferase in a 2:2 complex.</text>
</comment>
<dbReference type="InterPro" id="IPR011764">
    <property type="entry name" value="Biotin_carboxylation_dom"/>
</dbReference>
<evidence type="ECO:0000313" key="17">
    <source>
        <dbReference type="Proteomes" id="UP000236173"/>
    </source>
</evidence>
<dbReference type="GO" id="GO:2001295">
    <property type="term" value="P:malonyl-CoA biosynthetic process"/>
    <property type="evidence" value="ECO:0007669"/>
    <property type="project" value="UniProtKB-UniPathway"/>
</dbReference>
<accession>A0A2H5X9T4</accession>
<proteinExistence type="predicted"/>
<evidence type="ECO:0000256" key="7">
    <source>
        <dbReference type="ARBA" id="ARBA00022741"/>
    </source>
</evidence>
<protein>
    <recommendedName>
        <fullName evidence="4 13">Biotin carboxylase</fullName>
        <ecNumber evidence="4 13">6.3.4.14</ecNumber>
    </recommendedName>
    <alternativeName>
        <fullName evidence="13">Acetyl-coenzyme A carboxylase biotin carboxylase subunit A</fullName>
    </alternativeName>
</protein>
<evidence type="ECO:0000259" key="14">
    <source>
        <dbReference type="PROSITE" id="PS50975"/>
    </source>
</evidence>
<keyword evidence="8 12" id="KW-0067">ATP-binding</keyword>
<dbReference type="Gene3D" id="3.30.470.20">
    <property type="entry name" value="ATP-grasp fold, B domain"/>
    <property type="match status" value="1"/>
</dbReference>
<keyword evidence="6" id="KW-0479">Metal-binding</keyword>
<dbReference type="SUPFAM" id="SSF52440">
    <property type="entry name" value="PreATP-grasp domain"/>
    <property type="match status" value="1"/>
</dbReference>
<dbReference type="NCBIfam" id="TIGR00514">
    <property type="entry name" value="accC"/>
    <property type="match status" value="1"/>
</dbReference>
<evidence type="ECO:0000313" key="16">
    <source>
        <dbReference type="EMBL" id="GBC97948.1"/>
    </source>
</evidence>
<dbReference type="InterPro" id="IPR005482">
    <property type="entry name" value="Biotin_COase_C"/>
</dbReference>
<dbReference type="GO" id="GO:0005524">
    <property type="term" value="F:ATP binding"/>
    <property type="evidence" value="ECO:0007669"/>
    <property type="project" value="UniProtKB-UniRule"/>
</dbReference>
<dbReference type="InterPro" id="IPR005479">
    <property type="entry name" value="CPAse_ATP-bd"/>
</dbReference>
<keyword evidence="13" id="KW-0276">Fatty acid metabolism</keyword>
<keyword evidence="13" id="KW-0444">Lipid biosynthesis</keyword>
<evidence type="ECO:0000256" key="3">
    <source>
        <dbReference type="ARBA" id="ARBA00011750"/>
    </source>
</evidence>
<evidence type="ECO:0000256" key="13">
    <source>
        <dbReference type="RuleBase" id="RU365063"/>
    </source>
</evidence>
<dbReference type="InterPro" id="IPR005481">
    <property type="entry name" value="BC-like_N"/>
</dbReference>
<evidence type="ECO:0000256" key="9">
    <source>
        <dbReference type="ARBA" id="ARBA00022842"/>
    </source>
</evidence>
<dbReference type="PROSITE" id="PS00866">
    <property type="entry name" value="CPSASE_1"/>
    <property type="match status" value="1"/>
</dbReference>
<dbReference type="InterPro" id="IPR011054">
    <property type="entry name" value="Rudment_hybrid_motif"/>
</dbReference>
<dbReference type="NCBIfam" id="NF006367">
    <property type="entry name" value="PRK08591.1"/>
    <property type="match status" value="1"/>
</dbReference>
<dbReference type="Proteomes" id="UP000236173">
    <property type="component" value="Unassembled WGS sequence"/>
</dbReference>
<dbReference type="EMBL" id="BEHT01000004">
    <property type="protein sequence ID" value="GBC97948.1"/>
    <property type="molecule type" value="Genomic_DNA"/>
</dbReference>
<dbReference type="FunFam" id="3.30.1490.20:FF:000003">
    <property type="entry name" value="acetyl-CoA carboxylase isoform X1"/>
    <property type="match status" value="1"/>
</dbReference>
<keyword evidence="10 13" id="KW-0092">Biotin</keyword>
<sequence>MFRKVLIANRGEIAIRVIRACRELGIKTVAVYSEADRNCLHVRFADEAVCIGPAPAKDSYLNIPNLISAALLKGCDAVHPGYGFLAEDATFAEICARYKIKFIGPPPHAIELMGNKSKARQLAQQVGVPVIPGRDRVESERDAVEAARQLGYPVLIKAAAGGGGKGIRIVHNEQELLRNLSIARTEAEAAFGNGAVYLEKFLEEPRHIEFQILADEHGNIVHLGERECSIQTVRHQKLLEEAPSPAVTPALRERMGRAAMRLAAAAGYTNAGTVEFLLDKNGNFYFIEMNTRIQVEHPVTEMVTGIDLVKEQIRIAAGERLSVRQVEMRGHAIECRITAEDPYRNFAPNTGVVRNLVLPGGPGIRLDTHLYEGYEIPPYYDALLCKLIAHGRDRNESIARAQRALSEFFVEGVKTTVPLHQRLLAHTAFRRGAISTGFLPRFLAEEFEG</sequence>
<dbReference type="GO" id="GO:0046872">
    <property type="term" value="F:metal ion binding"/>
    <property type="evidence" value="ECO:0007669"/>
    <property type="project" value="UniProtKB-KW"/>
</dbReference>
<dbReference type="Pfam" id="PF00289">
    <property type="entry name" value="Biotin_carb_N"/>
    <property type="match status" value="1"/>
</dbReference>
<gene>
    <name evidence="16" type="primary">accC</name>
    <name evidence="16" type="ORF">HRbin17_00443</name>
</gene>
<evidence type="ECO:0000256" key="8">
    <source>
        <dbReference type="ARBA" id="ARBA00022840"/>
    </source>
</evidence>
<evidence type="ECO:0000259" key="15">
    <source>
        <dbReference type="PROSITE" id="PS50979"/>
    </source>
</evidence>
<evidence type="ECO:0000256" key="5">
    <source>
        <dbReference type="ARBA" id="ARBA00022598"/>
    </source>
</evidence>
<dbReference type="FunFam" id="3.40.50.20:FF:000010">
    <property type="entry name" value="Propionyl-CoA carboxylase subunit alpha"/>
    <property type="match status" value="1"/>
</dbReference>
<evidence type="ECO:0000256" key="10">
    <source>
        <dbReference type="ARBA" id="ARBA00023267"/>
    </source>
</evidence>
<keyword evidence="9" id="KW-0460">Magnesium</keyword>
<keyword evidence="5 13" id="KW-0436">Ligase</keyword>
<dbReference type="PROSITE" id="PS50975">
    <property type="entry name" value="ATP_GRASP"/>
    <property type="match status" value="1"/>
</dbReference>
<comment type="caution">
    <text evidence="16">The sequence shown here is derived from an EMBL/GenBank/DDBJ whole genome shotgun (WGS) entry which is preliminary data.</text>
</comment>
<dbReference type="SMART" id="SM00878">
    <property type="entry name" value="Biotin_carb_C"/>
    <property type="match status" value="1"/>
</dbReference>
<keyword evidence="13" id="KW-0275">Fatty acid biosynthesis</keyword>
<dbReference type="SUPFAM" id="SSF56059">
    <property type="entry name" value="Glutathione synthetase ATP-binding domain-like"/>
    <property type="match status" value="1"/>
</dbReference>
<dbReference type="InterPro" id="IPR004549">
    <property type="entry name" value="Acetyl_CoA_COase_biotin_COase"/>
</dbReference>
<dbReference type="PANTHER" id="PTHR48095:SF2">
    <property type="entry name" value="BIOTIN CARBOXYLASE, CHLOROPLASTIC"/>
    <property type="match status" value="1"/>
</dbReference>
<dbReference type="UniPathway" id="UPA00655">
    <property type="reaction ID" value="UER00711"/>
</dbReference>
<reference evidence="17" key="1">
    <citation type="submission" date="2017-09" db="EMBL/GenBank/DDBJ databases">
        <title>Metaegenomics of thermophilic ammonia-oxidizing enrichment culture.</title>
        <authorList>
            <person name="Kato S."/>
            <person name="Suzuki K."/>
        </authorList>
    </citation>
    <scope>NUCLEOTIDE SEQUENCE [LARGE SCALE GENOMIC DNA]</scope>
</reference>
<dbReference type="Pfam" id="PF02785">
    <property type="entry name" value="Biotin_carb_C"/>
    <property type="match status" value="1"/>
</dbReference>
<dbReference type="InterPro" id="IPR051602">
    <property type="entry name" value="ACC_Biotin_Carboxylase"/>
</dbReference>
<dbReference type="GO" id="GO:0006633">
    <property type="term" value="P:fatty acid biosynthetic process"/>
    <property type="evidence" value="ECO:0007669"/>
    <property type="project" value="UniProtKB-KW"/>
</dbReference>
<feature type="domain" description="ATP-grasp" evidence="14">
    <location>
        <begin position="120"/>
        <end position="317"/>
    </location>
</feature>
<dbReference type="PROSITE" id="PS00867">
    <property type="entry name" value="CPSASE_2"/>
    <property type="match status" value="1"/>
</dbReference>
<evidence type="ECO:0000256" key="4">
    <source>
        <dbReference type="ARBA" id="ARBA00013263"/>
    </source>
</evidence>
<dbReference type="AlphaFoldDB" id="A0A2H5X9T4"/>
<evidence type="ECO:0000256" key="12">
    <source>
        <dbReference type="PROSITE-ProRule" id="PRU00409"/>
    </source>
</evidence>
<keyword evidence="7 12" id="KW-0547">Nucleotide-binding</keyword>